<organism evidence="2 3">
    <name type="scientific">Papaver somniferum</name>
    <name type="common">Opium poppy</name>
    <dbReference type="NCBI Taxonomy" id="3469"/>
    <lineage>
        <taxon>Eukaryota</taxon>
        <taxon>Viridiplantae</taxon>
        <taxon>Streptophyta</taxon>
        <taxon>Embryophyta</taxon>
        <taxon>Tracheophyta</taxon>
        <taxon>Spermatophyta</taxon>
        <taxon>Magnoliopsida</taxon>
        <taxon>Ranunculales</taxon>
        <taxon>Papaveraceae</taxon>
        <taxon>Papaveroideae</taxon>
        <taxon>Papaver</taxon>
    </lineage>
</organism>
<keyword evidence="1" id="KW-0812">Transmembrane</keyword>
<keyword evidence="1" id="KW-0472">Membrane</keyword>
<keyword evidence="1" id="KW-1133">Transmembrane helix</keyword>
<gene>
    <name evidence="2" type="ORF">C5167_008816</name>
</gene>
<proteinExistence type="predicted"/>
<sequence length="124" mass="14705">MSYSVSSSRYSFQQQLLLQPQLDILSSEDGVFGLDLSCPCLLEQLKNLEMRLDYGNLPVLLLKMPLLISLEYYLLIYLCFSTVPFLLLPSKSQEKKRLFHWFNKIIRVRVEDFIRDFSRLLHFH</sequence>
<evidence type="ECO:0000256" key="1">
    <source>
        <dbReference type="SAM" id="Phobius"/>
    </source>
</evidence>
<dbReference type="AlphaFoldDB" id="A0A4Y7JVL5"/>
<dbReference type="EMBL" id="CM010720">
    <property type="protein sequence ID" value="RZC65134.1"/>
    <property type="molecule type" value="Genomic_DNA"/>
</dbReference>
<name>A0A4Y7JVL5_PAPSO</name>
<keyword evidence="3" id="KW-1185">Reference proteome</keyword>
<dbReference type="Gramene" id="RZC65134">
    <property type="protein sequence ID" value="RZC65134"/>
    <property type="gene ID" value="C5167_008816"/>
</dbReference>
<protein>
    <submittedName>
        <fullName evidence="2">Uncharacterized protein</fullName>
    </submittedName>
</protein>
<evidence type="ECO:0000313" key="2">
    <source>
        <dbReference type="EMBL" id="RZC65134.1"/>
    </source>
</evidence>
<dbReference type="Proteomes" id="UP000316621">
    <property type="component" value="Chromosome 6"/>
</dbReference>
<evidence type="ECO:0000313" key="3">
    <source>
        <dbReference type="Proteomes" id="UP000316621"/>
    </source>
</evidence>
<accession>A0A4Y7JVL5</accession>
<reference evidence="2 3" key="1">
    <citation type="journal article" date="2018" name="Science">
        <title>The opium poppy genome and morphinan production.</title>
        <authorList>
            <person name="Guo L."/>
            <person name="Winzer T."/>
            <person name="Yang X."/>
            <person name="Li Y."/>
            <person name="Ning Z."/>
            <person name="He Z."/>
            <person name="Teodor R."/>
            <person name="Lu Y."/>
            <person name="Bowser T.A."/>
            <person name="Graham I.A."/>
            <person name="Ye K."/>
        </authorList>
    </citation>
    <scope>NUCLEOTIDE SEQUENCE [LARGE SCALE GENOMIC DNA]</scope>
    <source>
        <strain evidence="3">cv. HN1</strain>
        <tissue evidence="2">Leaves</tissue>
    </source>
</reference>
<feature type="transmembrane region" description="Helical" evidence="1">
    <location>
        <begin position="66"/>
        <end position="88"/>
    </location>
</feature>